<dbReference type="RefSeq" id="WP_255133317.1">
    <property type="nucleotide sequence ID" value="NZ_JANDBC010000001.1"/>
</dbReference>
<dbReference type="Gene3D" id="3.90.550.10">
    <property type="entry name" value="Spore Coat Polysaccharide Biosynthesis Protein SpsA, Chain A"/>
    <property type="match status" value="1"/>
</dbReference>
<dbReference type="InterPro" id="IPR029044">
    <property type="entry name" value="Nucleotide-diphossugar_trans"/>
</dbReference>
<dbReference type="EMBL" id="JANDBC010000001">
    <property type="protein sequence ID" value="MCP9290862.1"/>
    <property type="molecule type" value="Genomic_DNA"/>
</dbReference>
<dbReference type="SUPFAM" id="SSF53448">
    <property type="entry name" value="Nucleotide-diphospho-sugar transferases"/>
    <property type="match status" value="1"/>
</dbReference>
<evidence type="ECO:0000259" key="5">
    <source>
        <dbReference type="Pfam" id="PF02397"/>
    </source>
</evidence>
<feature type="transmembrane region" description="Helical" evidence="4">
    <location>
        <begin position="328"/>
        <end position="348"/>
    </location>
</feature>
<dbReference type="PANTHER" id="PTHR43179:SF12">
    <property type="entry name" value="GALACTOFURANOSYLTRANSFERASE GLFT2"/>
    <property type="match status" value="1"/>
</dbReference>
<dbReference type="PANTHER" id="PTHR43179">
    <property type="entry name" value="RHAMNOSYLTRANSFERASE WBBL"/>
    <property type="match status" value="1"/>
</dbReference>
<accession>A0A9X2RE61</accession>
<feature type="domain" description="Bacterial sugar transferase" evidence="5">
    <location>
        <begin position="605"/>
        <end position="675"/>
    </location>
</feature>
<keyword evidence="7" id="KW-1185">Reference proteome</keyword>
<sequence length="691" mass="79021">MQNAAPHISVVIVNYKVKEYIANLLNSLKKAQHDFALEIFVVDNDSGDDSVSYLKQRYPEVNYIANEENVGFGKANNQAIRQANGEFTLIINPDTLVSEDTLDVLVNHMNENPECGAAGCKILNPDGTFAPESRRSIPTIWSASCKVFGLNTLFPESKLFSQYYLSWMGEDEAGEIPVLSGSFMFWRTDLLKELDGFDERFFMYGEDIDLCYRVQKTDYRIDYVPDTSIIHYKGESTKKGDLRYIRIFNKALYQFFDKHYSARYSLFFRIFIYLAIWLKTALSFISTNLKKLKPVFADLILLNLSVALGFLIRYGIKGTNILTPEGTKYLWINLLMTLLFLFSGSLLGMFKKNKESISTALKALSITYAGVVIITFFVRNLAYSRLGLIFGFILGVIFFVSYKLIRANRKDAGNMNRGRLRNSRVILVGDAGQSADIISKIHTRPDWSYEVVGYVNVDEDDEKALGGLTQLRDLVKAYQVDQVFFALNSISYKQMLKEISNLQKEEVVFKLIPDSMDFILGKSNVEYLEAIPLVEVEFEYSKPINRLLKRLLDLGLSVPLFVLLLLVCWPAVLFSRRDWVFVEGIKLYRQIEQNKWKNRLRLLGYVISGKLSLVGAPINESVMEQSSTAKKGVTGLIQISKNRIQQEEEAESFGLYYLQNYSLWMDIDILIKTIFNGPYPLEILSETKKKD</sequence>
<dbReference type="Proteomes" id="UP001139125">
    <property type="component" value="Unassembled WGS sequence"/>
</dbReference>
<feature type="transmembrane region" description="Helical" evidence="4">
    <location>
        <begin position="296"/>
        <end position="316"/>
    </location>
</feature>
<keyword evidence="4" id="KW-0472">Membrane</keyword>
<dbReference type="CDD" id="cd04186">
    <property type="entry name" value="GT_2_like_c"/>
    <property type="match status" value="1"/>
</dbReference>
<evidence type="ECO:0000256" key="4">
    <source>
        <dbReference type="SAM" id="Phobius"/>
    </source>
</evidence>
<feature type="transmembrane region" description="Helical" evidence="4">
    <location>
        <begin position="360"/>
        <end position="378"/>
    </location>
</feature>
<evidence type="ECO:0000313" key="7">
    <source>
        <dbReference type="Proteomes" id="UP001139125"/>
    </source>
</evidence>
<dbReference type="EC" id="2.4.-.-" evidence="6"/>
<dbReference type="Gene3D" id="3.40.50.720">
    <property type="entry name" value="NAD(P)-binding Rossmann-like Domain"/>
    <property type="match status" value="1"/>
</dbReference>
<protein>
    <submittedName>
        <fullName evidence="6">Glycosyltransferase</fullName>
        <ecNumber evidence="6">2.4.-.-</ecNumber>
    </submittedName>
</protein>
<feature type="transmembrane region" description="Helical" evidence="4">
    <location>
        <begin position="266"/>
        <end position="284"/>
    </location>
</feature>
<reference evidence="6" key="1">
    <citation type="submission" date="2022-06" db="EMBL/GenBank/DDBJ databases">
        <title>Gracilimonas sp. CAU 1638 isolated from sea sediment.</title>
        <authorList>
            <person name="Kim W."/>
        </authorList>
    </citation>
    <scope>NUCLEOTIDE SEQUENCE</scope>
    <source>
        <strain evidence="6">CAU 1638</strain>
    </source>
</reference>
<comment type="caution">
    <text evidence="6">The sequence shown here is derived from an EMBL/GenBank/DDBJ whole genome shotgun (WGS) entry which is preliminary data.</text>
</comment>
<dbReference type="Pfam" id="PF02397">
    <property type="entry name" value="Bac_transf"/>
    <property type="match status" value="1"/>
</dbReference>
<dbReference type="Pfam" id="PF13727">
    <property type="entry name" value="CoA_binding_3"/>
    <property type="match status" value="1"/>
</dbReference>
<feature type="transmembrane region" description="Helical" evidence="4">
    <location>
        <begin position="551"/>
        <end position="572"/>
    </location>
</feature>
<dbReference type="Pfam" id="PF13641">
    <property type="entry name" value="Glyco_tranf_2_3"/>
    <property type="match status" value="1"/>
</dbReference>
<evidence type="ECO:0000256" key="2">
    <source>
        <dbReference type="ARBA" id="ARBA00022676"/>
    </source>
</evidence>
<keyword evidence="4" id="KW-1133">Transmembrane helix</keyword>
<gene>
    <name evidence="6" type="ORF">NM125_04585</name>
</gene>
<comment type="similarity">
    <text evidence="1">Belongs to the glycosyltransferase 2 family.</text>
</comment>
<dbReference type="InterPro" id="IPR003362">
    <property type="entry name" value="Bact_transf"/>
</dbReference>
<keyword evidence="3 6" id="KW-0808">Transferase</keyword>
<feature type="transmembrane region" description="Helical" evidence="4">
    <location>
        <begin position="384"/>
        <end position="405"/>
    </location>
</feature>
<evidence type="ECO:0000313" key="6">
    <source>
        <dbReference type="EMBL" id="MCP9290862.1"/>
    </source>
</evidence>
<evidence type="ECO:0000256" key="1">
    <source>
        <dbReference type="ARBA" id="ARBA00006739"/>
    </source>
</evidence>
<dbReference type="AlphaFoldDB" id="A0A9X2RE61"/>
<keyword evidence="2 6" id="KW-0328">Glycosyltransferase</keyword>
<organism evidence="6 7">
    <name type="scientific">Gracilimonas sediminicola</name>
    <dbReference type="NCBI Taxonomy" id="2952158"/>
    <lineage>
        <taxon>Bacteria</taxon>
        <taxon>Pseudomonadati</taxon>
        <taxon>Balneolota</taxon>
        <taxon>Balneolia</taxon>
        <taxon>Balneolales</taxon>
        <taxon>Balneolaceae</taxon>
        <taxon>Gracilimonas</taxon>
    </lineage>
</organism>
<dbReference type="GO" id="GO:0016757">
    <property type="term" value="F:glycosyltransferase activity"/>
    <property type="evidence" value="ECO:0007669"/>
    <property type="project" value="UniProtKB-KW"/>
</dbReference>
<keyword evidence="4" id="KW-0812">Transmembrane</keyword>
<name>A0A9X2RE61_9BACT</name>
<evidence type="ECO:0000256" key="3">
    <source>
        <dbReference type="ARBA" id="ARBA00022679"/>
    </source>
</evidence>
<proteinExistence type="inferred from homology"/>